<comment type="caution">
    <text evidence="2">The sequence shown here is derived from an EMBL/GenBank/DDBJ whole genome shotgun (WGS) entry which is preliminary data.</text>
</comment>
<dbReference type="AlphaFoldDB" id="A0A2W7HUB2"/>
<evidence type="ECO:0000313" key="2">
    <source>
        <dbReference type="EMBL" id="PZW37702.1"/>
    </source>
</evidence>
<feature type="transmembrane region" description="Helical" evidence="1">
    <location>
        <begin position="7"/>
        <end position="29"/>
    </location>
</feature>
<evidence type="ECO:0000256" key="1">
    <source>
        <dbReference type="SAM" id="Phobius"/>
    </source>
</evidence>
<sequence length="156" mass="18702">MRILKKKFLLIGIGIILIGFFFYFVAWSFSPGSYGKAETYELNVPEKTLIKIINEVKAENNLMTNSFSDHKKGHWYSIYFEYKNKNQIIHTLTRPKNKKTTTFYFSGYKSKTNIGNWIDANEYFWWWKNSKAKNEFEERILEKIKEKIKKRKSNTV</sequence>
<keyword evidence="1" id="KW-1133">Transmembrane helix</keyword>
<evidence type="ECO:0000313" key="3">
    <source>
        <dbReference type="Proteomes" id="UP000249542"/>
    </source>
</evidence>
<evidence type="ECO:0008006" key="4">
    <source>
        <dbReference type="Google" id="ProtNLM"/>
    </source>
</evidence>
<reference evidence="2 3" key="1">
    <citation type="submission" date="2018-06" db="EMBL/GenBank/DDBJ databases">
        <title>Genomic Encyclopedia of Archaeal and Bacterial Type Strains, Phase II (KMG-II): from individual species to whole genera.</title>
        <authorList>
            <person name="Goeker M."/>
        </authorList>
    </citation>
    <scope>NUCLEOTIDE SEQUENCE [LARGE SCALE GENOMIC DNA]</scope>
    <source>
        <strain evidence="2 3">DSM 15361</strain>
    </source>
</reference>
<keyword evidence="3" id="KW-1185">Reference proteome</keyword>
<accession>A0A2W7HUB2</accession>
<protein>
    <recommendedName>
        <fullName evidence="4">DUF3139 domain-containing protein</fullName>
    </recommendedName>
</protein>
<name>A0A2W7HUB2_9FLAO</name>
<organism evidence="2 3">
    <name type="scientific">Mesonia algae</name>
    <dbReference type="NCBI Taxonomy" id="213248"/>
    <lineage>
        <taxon>Bacteria</taxon>
        <taxon>Pseudomonadati</taxon>
        <taxon>Bacteroidota</taxon>
        <taxon>Flavobacteriia</taxon>
        <taxon>Flavobacteriales</taxon>
        <taxon>Flavobacteriaceae</taxon>
        <taxon>Mesonia</taxon>
    </lineage>
</organism>
<keyword evidence="1" id="KW-0472">Membrane</keyword>
<dbReference type="EMBL" id="QKYV01000011">
    <property type="protein sequence ID" value="PZW37702.1"/>
    <property type="molecule type" value="Genomic_DNA"/>
</dbReference>
<gene>
    <name evidence="2" type="ORF">LX95_02843</name>
</gene>
<keyword evidence="1" id="KW-0812">Transmembrane</keyword>
<proteinExistence type="predicted"/>
<dbReference type="Proteomes" id="UP000249542">
    <property type="component" value="Unassembled WGS sequence"/>
</dbReference>